<dbReference type="InterPro" id="IPR050216">
    <property type="entry name" value="LRR_domain-containing"/>
</dbReference>
<accession>A0AAV8Y5H5</accession>
<dbReference type="GO" id="GO:0005737">
    <property type="term" value="C:cytoplasm"/>
    <property type="evidence" value="ECO:0007669"/>
    <property type="project" value="TreeGrafter"/>
</dbReference>
<dbReference type="InterPro" id="IPR025875">
    <property type="entry name" value="Leu-rich_rpt_4"/>
</dbReference>
<dbReference type="AlphaFoldDB" id="A0AAV8Y5H5"/>
<sequence length="446" mass="51352">MGIENASESKLICKKNKETLEVRSHKSDNCDIENFISLDYLFDYLIPERICDITVDISKIAVLELSHCNLTELPIACKKLKLKHLGVSHNKLTEVPLCLYSGLKSLESLDLSHNEIESFDIEPECLPCIKIVKLNNNKFSNAPKWLLMFRCTNLEEFNYSHNKAEHYNVSKCLNYLDISNEGTTFANKFDELDDLFVKPKWKEMTVLRLNYLSLSILPEGIVWIYGLKELYITNNYLSWLPDNIGFLTNLEVLDISDNAIVAVPQNIRYLEKLHTLLASNNSIDSVPDLSEMLNLKILDLYNNLLDSAVIFNSNTVELIDLGNNYCNTQNLQDYETYKEKIIEARYDGTKNYVKRSESSSSCRSDDEYYFDNDEIVTTYPATVDDTEDWDLPVKVKRKILTSIVQTKSGVERKKVVLNCLENQKIRFMLAMMIGCLLIAKKVDELF</sequence>
<comment type="caution">
    <text evidence="3">The sequence shown here is derived from an EMBL/GenBank/DDBJ whole genome shotgun (WGS) entry which is preliminary data.</text>
</comment>
<reference evidence="3" key="1">
    <citation type="journal article" date="2023" name="Insect Mol. Biol.">
        <title>Genome sequencing provides insights into the evolution of gene families encoding plant cell wall-degrading enzymes in longhorned beetles.</title>
        <authorList>
            <person name="Shin N.R."/>
            <person name="Okamura Y."/>
            <person name="Kirsch R."/>
            <person name="Pauchet Y."/>
        </authorList>
    </citation>
    <scope>NUCLEOTIDE SEQUENCE</scope>
    <source>
        <strain evidence="3">AMC_N1</strain>
    </source>
</reference>
<dbReference type="SMART" id="SM00369">
    <property type="entry name" value="LRR_TYP"/>
    <property type="match status" value="5"/>
</dbReference>
<dbReference type="PANTHER" id="PTHR48051:SF54">
    <property type="entry name" value="LEUCINE-RICH REPEAT-CONTAINING PROTEIN"/>
    <property type="match status" value="1"/>
</dbReference>
<evidence type="ECO:0000313" key="3">
    <source>
        <dbReference type="EMBL" id="KAJ8946666.1"/>
    </source>
</evidence>
<dbReference type="EMBL" id="JAPWTK010000180">
    <property type="protein sequence ID" value="KAJ8946666.1"/>
    <property type="molecule type" value="Genomic_DNA"/>
</dbReference>
<dbReference type="Gene3D" id="3.80.10.10">
    <property type="entry name" value="Ribonuclease Inhibitor"/>
    <property type="match status" value="2"/>
</dbReference>
<dbReference type="PANTHER" id="PTHR48051">
    <property type="match status" value="1"/>
</dbReference>
<keyword evidence="2" id="KW-0677">Repeat</keyword>
<evidence type="ECO:0000256" key="2">
    <source>
        <dbReference type="ARBA" id="ARBA00022737"/>
    </source>
</evidence>
<dbReference type="Proteomes" id="UP001162162">
    <property type="component" value="Unassembled WGS sequence"/>
</dbReference>
<keyword evidence="4" id="KW-1185">Reference proteome</keyword>
<dbReference type="SUPFAM" id="SSF52058">
    <property type="entry name" value="L domain-like"/>
    <property type="match status" value="1"/>
</dbReference>
<dbReference type="SMART" id="SM00365">
    <property type="entry name" value="LRR_SD22"/>
    <property type="match status" value="3"/>
</dbReference>
<evidence type="ECO:0000256" key="1">
    <source>
        <dbReference type="ARBA" id="ARBA00022614"/>
    </source>
</evidence>
<dbReference type="InterPro" id="IPR003591">
    <property type="entry name" value="Leu-rich_rpt_typical-subtyp"/>
</dbReference>
<dbReference type="PRINTS" id="PR00019">
    <property type="entry name" value="LEURICHRPT"/>
</dbReference>
<proteinExistence type="predicted"/>
<dbReference type="SMART" id="SM00364">
    <property type="entry name" value="LRR_BAC"/>
    <property type="match status" value="4"/>
</dbReference>
<name>A0AAV8Y5H5_9CUCU</name>
<dbReference type="Pfam" id="PF12799">
    <property type="entry name" value="LRR_4"/>
    <property type="match status" value="1"/>
</dbReference>
<keyword evidence="1" id="KW-0433">Leucine-rich repeat</keyword>
<evidence type="ECO:0000313" key="4">
    <source>
        <dbReference type="Proteomes" id="UP001162162"/>
    </source>
</evidence>
<gene>
    <name evidence="3" type="ORF">NQ318_019978</name>
</gene>
<dbReference type="InterPro" id="IPR032675">
    <property type="entry name" value="LRR_dom_sf"/>
</dbReference>
<dbReference type="Pfam" id="PF13855">
    <property type="entry name" value="LRR_8"/>
    <property type="match status" value="1"/>
</dbReference>
<dbReference type="PROSITE" id="PS51450">
    <property type="entry name" value="LRR"/>
    <property type="match status" value="2"/>
</dbReference>
<organism evidence="3 4">
    <name type="scientific">Aromia moschata</name>
    <dbReference type="NCBI Taxonomy" id="1265417"/>
    <lineage>
        <taxon>Eukaryota</taxon>
        <taxon>Metazoa</taxon>
        <taxon>Ecdysozoa</taxon>
        <taxon>Arthropoda</taxon>
        <taxon>Hexapoda</taxon>
        <taxon>Insecta</taxon>
        <taxon>Pterygota</taxon>
        <taxon>Neoptera</taxon>
        <taxon>Endopterygota</taxon>
        <taxon>Coleoptera</taxon>
        <taxon>Polyphaga</taxon>
        <taxon>Cucujiformia</taxon>
        <taxon>Chrysomeloidea</taxon>
        <taxon>Cerambycidae</taxon>
        <taxon>Cerambycinae</taxon>
        <taxon>Callichromatini</taxon>
        <taxon>Aromia</taxon>
    </lineage>
</organism>
<dbReference type="InterPro" id="IPR001611">
    <property type="entry name" value="Leu-rich_rpt"/>
</dbReference>
<protein>
    <submittedName>
        <fullName evidence="3">Uncharacterized protein</fullName>
    </submittedName>
</protein>